<dbReference type="HOGENOM" id="CLU_006240_0_0_1"/>
<dbReference type="PANTHER" id="PTHR28067">
    <property type="entry name" value="DNA REPLICATION REGULATOR SLD3"/>
    <property type="match status" value="1"/>
</dbReference>
<dbReference type="EMBL" id="KB726990">
    <property type="protein sequence ID" value="EMT65260.1"/>
    <property type="molecule type" value="Genomic_DNA"/>
</dbReference>
<feature type="compositionally biased region" description="Polar residues" evidence="1">
    <location>
        <begin position="641"/>
        <end position="653"/>
    </location>
</feature>
<dbReference type="InterPro" id="IPR042511">
    <property type="entry name" value="Sld3"/>
</dbReference>
<proteinExistence type="predicted"/>
<feature type="compositionally biased region" description="Polar residues" evidence="1">
    <location>
        <begin position="569"/>
        <end position="595"/>
    </location>
</feature>
<protein>
    <recommendedName>
        <fullName evidence="2">DNA replication regulator Sld3 C-terminal domain-containing protein</fullName>
    </recommendedName>
</protein>
<dbReference type="Gene3D" id="1.20.58.2130">
    <property type="match status" value="1"/>
</dbReference>
<gene>
    <name evidence="3" type="ORF">FOC4_g10011238</name>
</gene>
<feature type="region of interest" description="Disordered" evidence="1">
    <location>
        <begin position="257"/>
        <end position="284"/>
    </location>
</feature>
<feature type="compositionally biased region" description="Basic residues" evidence="1">
    <location>
        <begin position="545"/>
        <end position="559"/>
    </location>
</feature>
<dbReference type="PANTHER" id="PTHR28067:SF1">
    <property type="entry name" value="DNA REPLICATION REGULATOR SLD3"/>
    <property type="match status" value="1"/>
</dbReference>
<feature type="region of interest" description="Disordered" evidence="1">
    <location>
        <begin position="1"/>
        <end position="45"/>
    </location>
</feature>
<keyword evidence="4" id="KW-1185">Reference proteome</keyword>
<dbReference type="STRING" id="1229665.N1RSN0"/>
<feature type="compositionally biased region" description="Basic and acidic residues" evidence="1">
    <location>
        <begin position="27"/>
        <end position="39"/>
    </location>
</feature>
<dbReference type="AlphaFoldDB" id="N1RSN0"/>
<name>N1RSN0_FUSC4</name>
<dbReference type="GO" id="GO:0031261">
    <property type="term" value="C:DNA replication preinitiation complex"/>
    <property type="evidence" value="ECO:0007669"/>
    <property type="project" value="TreeGrafter"/>
</dbReference>
<dbReference type="Proteomes" id="UP000016929">
    <property type="component" value="Unassembled WGS sequence"/>
</dbReference>
<reference evidence="4" key="1">
    <citation type="submission" date="2012-09" db="EMBL/GenBank/DDBJ databases">
        <title>Genome sequencing and comparative transcriptomics of race 1 and race 4 of banana pathogen: Fusarium oxysporum f. sp. cubense.</title>
        <authorList>
            <person name="Fang X."/>
            <person name="Huang J."/>
        </authorList>
    </citation>
    <scope>NUCLEOTIDE SEQUENCE [LARGE SCALE GENOMIC DNA]</scope>
    <source>
        <strain evidence="4">race 4</strain>
    </source>
</reference>
<dbReference type="GO" id="GO:0006270">
    <property type="term" value="P:DNA replication initiation"/>
    <property type="evidence" value="ECO:0007669"/>
    <property type="project" value="InterPro"/>
</dbReference>
<sequence length="857" mass="94386">MSSSAVAGIDATRPARSRILTPSSEGSSHHKDELRSPEGHKRKRADSVAMEHLLKPSIAIKPHPPKLNVQPRILYPLMVLPRERLPLSCIDFHATNVDLASYRFFESHVKILDLESRMGSGPVVLLARKEASRAVYALERQPNGVYVVCRLGPWTDLEALAEDASAVCRERLRPTARTESQSQYGPSVITTPHIHKEEKIKRAAIEAIQTLVRKRPRSQSVSTLAESVKIEAAPEAAITADSKLQSPTFKPEEVAQTLGEQQTQASRPTTAISTSGNINEPSQQLTTESIFETIRTQYYEMLYKSMIGDLIDFLKGLVLTTVQIDKKYRETIPALIAQMKTVVDSSDEGPKRKRRAKKMKIGKDGLYPYEEAHIRKWWATNKPELKEDETNVPTQQIQSLTSMLRTRETQLQMIIILEILALTLLKPADDAEDSQLPLLPGAAESQGDAVVPSAKKRSKHNLPVLVDVHADRLTIWQSTASDEQLLLEDSQITQAPDGQSQQKASSEPLKDFCVDIIVPFFSHRLPELCDSINRKLGGPVIVKPTRPKVLKRPSSKRSPKPGAVAKRSISGQPTRTLQRALSTEQQSRRSVSRGPSNMIALMRSATSTSLPGIKREASDPSLVKSVLNAEPDLMNRKSGPLSRSSSVSNLQDAKSNKKAQVEAELKEAISSLRKPNREVVGKALAEAAERRATVGSSAKKVRKPGRSSLGVSVVKATPANTRFRDVFAKPHVADTPIMSTEDVIPPSSLPSMVPSTGLRGAQRDGFRQSPTPDIERIGSTPTKAGSSFIRRPRNDEDVLPFPPSSPSLERLTMSAADLFNPGGVTNRKRKVSFTFSRNDELLATPVKGWDDDLDDLL</sequence>
<feature type="region of interest" description="Disordered" evidence="1">
    <location>
        <begin position="543"/>
        <end position="597"/>
    </location>
</feature>
<feature type="region of interest" description="Disordered" evidence="1">
    <location>
        <begin position="630"/>
        <end position="661"/>
    </location>
</feature>
<organism evidence="3 4">
    <name type="scientific">Fusarium oxysporum f. sp. cubense (strain race 4)</name>
    <name type="common">Panama disease fungus</name>
    <dbReference type="NCBI Taxonomy" id="2502994"/>
    <lineage>
        <taxon>Eukaryota</taxon>
        <taxon>Fungi</taxon>
        <taxon>Dikarya</taxon>
        <taxon>Ascomycota</taxon>
        <taxon>Pezizomycotina</taxon>
        <taxon>Sordariomycetes</taxon>
        <taxon>Hypocreomycetidae</taxon>
        <taxon>Hypocreales</taxon>
        <taxon>Nectriaceae</taxon>
        <taxon>Fusarium</taxon>
        <taxon>Fusarium oxysporum species complex</taxon>
    </lineage>
</organism>
<reference evidence="4" key="2">
    <citation type="journal article" date="2014" name="PLoS ONE">
        <title>Genome and Transcriptome Analysis of the Fungal Pathogen Fusarium oxysporum f. sp. cubense Causing Banana Vascular Wilt Disease.</title>
        <authorList>
            <person name="Guo L."/>
            <person name="Han L."/>
            <person name="Yang L."/>
            <person name="Zeng H."/>
            <person name="Fan D."/>
            <person name="Zhu Y."/>
            <person name="Feng Y."/>
            <person name="Wang G."/>
            <person name="Peng C."/>
            <person name="Jiang X."/>
            <person name="Zhou D."/>
            <person name="Ni P."/>
            <person name="Liang C."/>
            <person name="Liu L."/>
            <person name="Wang J."/>
            <person name="Mao C."/>
            <person name="Fang X."/>
            <person name="Peng M."/>
            <person name="Huang J."/>
        </authorList>
    </citation>
    <scope>NUCLEOTIDE SEQUENCE [LARGE SCALE GENOMIC DNA]</scope>
    <source>
        <strain evidence="4">race 4</strain>
    </source>
</reference>
<dbReference type="InterPro" id="IPR013948">
    <property type="entry name" value="DNA_replication_reg_Sld3_C"/>
</dbReference>
<evidence type="ECO:0000259" key="2">
    <source>
        <dbReference type="Pfam" id="PF08639"/>
    </source>
</evidence>
<evidence type="ECO:0000313" key="3">
    <source>
        <dbReference type="EMBL" id="EMT65260.1"/>
    </source>
</evidence>
<feature type="domain" description="DNA replication regulator Sld3 C-terminal" evidence="2">
    <location>
        <begin position="309"/>
        <end position="783"/>
    </location>
</feature>
<dbReference type="Pfam" id="PF08639">
    <property type="entry name" value="Sld3_STD"/>
    <property type="match status" value="1"/>
</dbReference>
<accession>N1RSN0</accession>
<evidence type="ECO:0000313" key="4">
    <source>
        <dbReference type="Proteomes" id="UP000016929"/>
    </source>
</evidence>
<evidence type="ECO:0000256" key="1">
    <source>
        <dbReference type="SAM" id="MobiDB-lite"/>
    </source>
</evidence>
<feature type="compositionally biased region" description="Polar residues" evidence="1">
    <location>
        <begin position="258"/>
        <end position="284"/>
    </location>
</feature>
<dbReference type="OrthoDB" id="5395343at2759"/>
<feature type="region of interest" description="Disordered" evidence="1">
    <location>
        <begin position="758"/>
        <end position="800"/>
    </location>
</feature>